<dbReference type="EMBL" id="NCKV01004343">
    <property type="protein sequence ID" value="RWS24837.1"/>
    <property type="molecule type" value="Genomic_DNA"/>
</dbReference>
<reference evidence="1 2" key="1">
    <citation type="journal article" date="2018" name="Gigascience">
        <title>Genomes of trombidid mites reveal novel predicted allergens and laterally-transferred genes associated with secondary metabolism.</title>
        <authorList>
            <person name="Dong X."/>
            <person name="Chaisiri K."/>
            <person name="Xia D."/>
            <person name="Armstrong S.D."/>
            <person name="Fang Y."/>
            <person name="Donnelly M.J."/>
            <person name="Kadowaki T."/>
            <person name="McGarry J.W."/>
            <person name="Darby A.C."/>
            <person name="Makepeace B.L."/>
        </authorList>
    </citation>
    <scope>NUCLEOTIDE SEQUENCE [LARGE SCALE GENOMIC DNA]</scope>
    <source>
        <strain evidence="1">UoL-UT</strain>
    </source>
</reference>
<dbReference type="AlphaFoldDB" id="A0A443SBF2"/>
<proteinExistence type="predicted"/>
<protein>
    <submittedName>
        <fullName evidence="1">Uncharacterized protein</fullName>
    </submittedName>
</protein>
<dbReference type="SUPFAM" id="SSF52047">
    <property type="entry name" value="RNI-like"/>
    <property type="match status" value="1"/>
</dbReference>
<accession>A0A443SBF2</accession>
<evidence type="ECO:0000313" key="2">
    <source>
        <dbReference type="Proteomes" id="UP000288716"/>
    </source>
</evidence>
<dbReference type="VEuPathDB" id="VectorBase:LDEU007204"/>
<gene>
    <name evidence="1" type="ORF">B4U80_13164</name>
</gene>
<keyword evidence="2" id="KW-1185">Reference proteome</keyword>
<organism evidence="1 2">
    <name type="scientific">Leptotrombidium deliense</name>
    <dbReference type="NCBI Taxonomy" id="299467"/>
    <lineage>
        <taxon>Eukaryota</taxon>
        <taxon>Metazoa</taxon>
        <taxon>Ecdysozoa</taxon>
        <taxon>Arthropoda</taxon>
        <taxon>Chelicerata</taxon>
        <taxon>Arachnida</taxon>
        <taxon>Acari</taxon>
        <taxon>Acariformes</taxon>
        <taxon>Trombidiformes</taxon>
        <taxon>Prostigmata</taxon>
        <taxon>Anystina</taxon>
        <taxon>Parasitengona</taxon>
        <taxon>Trombiculoidea</taxon>
        <taxon>Trombiculidae</taxon>
        <taxon>Leptotrombidium</taxon>
    </lineage>
</organism>
<sequence>MEKDVQNLQKTRENVIGVVSWKQVNNILKHCGHLESLEFIGCDLRDKKAIKKVSKHLASLKRFRLYEGENNLYTIGKEEQFLECIGDEYLLRLLKHASFLEEVWIESWDSTITNETMKFILNQSLKSLKLMIADFGYYERFIVTAFKDIDFPIMRRLQETRKESLETLWISLVKDLNLIPQFQNLKCLNLMSGQGIDIHFLEGITTLEVLSIRCTVSMEHLIKIALNNIQLKVLSVCLPYCEEEEFELLTIVCENLEVLICSKIRDSFLHHLHNLSKLSVLSSCSPRFDDYGMRFDCENILMEVRSSFETHSWNCVGYPEFALDKFKQLAIEKKDKFFFVNDCDIREMSLNNCELPKNLKLAGVNMDVYVYDYYFTDRCSHFCGDYFLWKNRLKLNYI</sequence>
<dbReference type="InterPro" id="IPR032675">
    <property type="entry name" value="LRR_dom_sf"/>
</dbReference>
<dbReference type="Gene3D" id="3.80.10.10">
    <property type="entry name" value="Ribonuclease Inhibitor"/>
    <property type="match status" value="1"/>
</dbReference>
<comment type="caution">
    <text evidence="1">The sequence shown here is derived from an EMBL/GenBank/DDBJ whole genome shotgun (WGS) entry which is preliminary data.</text>
</comment>
<evidence type="ECO:0000313" key="1">
    <source>
        <dbReference type="EMBL" id="RWS24837.1"/>
    </source>
</evidence>
<dbReference type="Proteomes" id="UP000288716">
    <property type="component" value="Unassembled WGS sequence"/>
</dbReference>
<name>A0A443SBF2_9ACAR</name>